<dbReference type="GO" id="GO:0000209">
    <property type="term" value="P:protein polyubiquitination"/>
    <property type="evidence" value="ECO:0007669"/>
    <property type="project" value="TreeGrafter"/>
</dbReference>
<dbReference type="SUPFAM" id="SSF57850">
    <property type="entry name" value="RING/U-box"/>
    <property type="match status" value="2"/>
</dbReference>
<sequence>MAVNFCMPQFKPRIHCNTVMRDHHEVQNLISDDIWKKRKGFIAEYFVKPPVTITVEFPLHIEIKSIAIDPVVGTQKSCSFEIFTHSAKERRLWFSDEEASSCSATVDGIFTPVGRYFGNKAAPVLFVNRRFIPRGIFKNIPQHMPSLECQTLHHHYYTNLSKVSHVSVRINKTENSTSPAIGKLEVWGQPSASTDRSIVQQVYRLLLPKRSSETAPTSTSSAASGFDNRSPPLPSSPSSSSTLCTEISEGTSNLDNSDIPNEFLDPITCKVMALPVLLPSGQCIDQSTLDKYVAQERNWGRLPNDPFTGTVFSQSSGPVPSSALKARIDQWLMRHEAEDGLMMGRTVGRATDLHNQVPQLPKHKNLPQPGSTIFTKEHRQDHSNSEDVGIPNTEIKEPSMLNFKRKAADSNSLLKSKMPKLKPSVPLSNASHQENLLSSLDSALSKTLKGLPSFQKLDTSSNTTPILEERKICAQCNVELQTMVAFYSLPCEHFLCRSCLLKCSKQDTDSVICAKCSKSCKRQDIVRKHL</sequence>
<keyword evidence="2 4" id="KW-0863">Zinc-finger</keyword>
<feature type="region of interest" description="Disordered" evidence="5">
    <location>
        <begin position="213"/>
        <end position="259"/>
    </location>
</feature>
<proteinExistence type="predicted"/>
<dbReference type="InParanoid" id="A0A1S3HAP3"/>
<organism evidence="8 9">
    <name type="scientific">Lingula anatina</name>
    <name type="common">Brachiopod</name>
    <name type="synonym">Lingula unguis</name>
    <dbReference type="NCBI Taxonomy" id="7574"/>
    <lineage>
        <taxon>Eukaryota</taxon>
        <taxon>Metazoa</taxon>
        <taxon>Spiralia</taxon>
        <taxon>Lophotrochozoa</taxon>
        <taxon>Brachiopoda</taxon>
        <taxon>Linguliformea</taxon>
        <taxon>Lingulata</taxon>
        <taxon>Lingulida</taxon>
        <taxon>Linguloidea</taxon>
        <taxon>Lingulidae</taxon>
        <taxon>Lingula</taxon>
    </lineage>
</organism>
<evidence type="ECO:0000256" key="3">
    <source>
        <dbReference type="ARBA" id="ARBA00022833"/>
    </source>
</evidence>
<dbReference type="PROSITE" id="PS50089">
    <property type="entry name" value="ZF_RING_2"/>
    <property type="match status" value="1"/>
</dbReference>
<dbReference type="GO" id="GO:0034450">
    <property type="term" value="F:ubiquitin-ubiquitin ligase activity"/>
    <property type="evidence" value="ECO:0007669"/>
    <property type="project" value="TreeGrafter"/>
</dbReference>
<keyword evidence="8" id="KW-1185">Reference proteome</keyword>
<keyword evidence="1" id="KW-0479">Metal-binding</keyword>
<name>A0A1S3HAP3_LINAN</name>
<dbReference type="Proteomes" id="UP000085678">
    <property type="component" value="Unplaced"/>
</dbReference>
<evidence type="ECO:0000256" key="2">
    <source>
        <dbReference type="ARBA" id="ARBA00022771"/>
    </source>
</evidence>
<feature type="compositionally biased region" description="Polar residues" evidence="5">
    <location>
        <begin position="242"/>
        <end position="259"/>
    </location>
</feature>
<dbReference type="Gene3D" id="3.30.40.10">
    <property type="entry name" value="Zinc/RING finger domain, C3HC4 (zinc finger)"/>
    <property type="match status" value="1"/>
</dbReference>
<dbReference type="GO" id="GO:0031625">
    <property type="term" value="F:ubiquitin protein ligase binding"/>
    <property type="evidence" value="ECO:0007669"/>
    <property type="project" value="TreeGrafter"/>
</dbReference>
<dbReference type="InterPro" id="IPR001841">
    <property type="entry name" value="Znf_RING"/>
</dbReference>
<dbReference type="CDD" id="cd16660">
    <property type="entry name" value="RING-Ubox_RNF37"/>
    <property type="match status" value="1"/>
</dbReference>
<dbReference type="Pfam" id="PF19318">
    <property type="entry name" value="DUF5918"/>
    <property type="match status" value="1"/>
</dbReference>
<dbReference type="InterPro" id="IPR039925">
    <property type="entry name" value="RNF37_RING-Ubox"/>
</dbReference>
<dbReference type="GO" id="GO:0005634">
    <property type="term" value="C:nucleus"/>
    <property type="evidence" value="ECO:0007669"/>
    <property type="project" value="TreeGrafter"/>
</dbReference>
<dbReference type="AlphaFoldDB" id="A0A1S3HAP3"/>
<feature type="domain" description="RING-type" evidence="6">
    <location>
        <begin position="473"/>
        <end position="517"/>
    </location>
</feature>
<dbReference type="InterPro" id="IPR003613">
    <property type="entry name" value="Ubox_domain"/>
</dbReference>
<dbReference type="RefSeq" id="XP_013383150.1">
    <property type="nucleotide sequence ID" value="XM_013527696.1"/>
</dbReference>
<dbReference type="KEGG" id="lak:106153668"/>
<dbReference type="GO" id="GO:0008270">
    <property type="term" value="F:zinc ion binding"/>
    <property type="evidence" value="ECO:0007669"/>
    <property type="project" value="UniProtKB-KW"/>
</dbReference>
<dbReference type="InterPro" id="IPR017907">
    <property type="entry name" value="Znf_RING_CS"/>
</dbReference>
<evidence type="ECO:0000256" key="5">
    <source>
        <dbReference type="SAM" id="MobiDB-lite"/>
    </source>
</evidence>
<evidence type="ECO:0000313" key="8">
    <source>
        <dbReference type="Proteomes" id="UP000085678"/>
    </source>
</evidence>
<accession>A0A1S3HAP3</accession>
<feature type="domain" description="U-box" evidence="7">
    <location>
        <begin position="258"/>
        <end position="338"/>
    </location>
</feature>
<dbReference type="OrthoDB" id="20295at2759"/>
<dbReference type="InterPro" id="IPR013083">
    <property type="entry name" value="Znf_RING/FYVE/PHD"/>
</dbReference>
<dbReference type="InterPro" id="IPR045696">
    <property type="entry name" value="Ubox5_N"/>
</dbReference>
<dbReference type="Pfam" id="PF04564">
    <property type="entry name" value="U-box"/>
    <property type="match status" value="1"/>
</dbReference>
<dbReference type="PROSITE" id="PS00518">
    <property type="entry name" value="ZF_RING_1"/>
    <property type="match status" value="1"/>
</dbReference>
<evidence type="ECO:0000259" key="6">
    <source>
        <dbReference type="PROSITE" id="PS50089"/>
    </source>
</evidence>
<evidence type="ECO:0000256" key="4">
    <source>
        <dbReference type="PROSITE-ProRule" id="PRU00175"/>
    </source>
</evidence>
<dbReference type="PANTHER" id="PTHR13492">
    <property type="entry name" value="RING FINGER PROTEIN 37"/>
    <property type="match status" value="1"/>
</dbReference>
<evidence type="ECO:0000259" key="7">
    <source>
        <dbReference type="PROSITE" id="PS51698"/>
    </source>
</evidence>
<keyword evidence="3" id="KW-0862">Zinc</keyword>
<evidence type="ECO:0000256" key="1">
    <source>
        <dbReference type="ARBA" id="ARBA00022723"/>
    </source>
</evidence>
<dbReference type="PANTHER" id="PTHR13492:SF2">
    <property type="entry name" value="RING FINGER PROTEIN 37"/>
    <property type="match status" value="1"/>
</dbReference>
<evidence type="ECO:0000313" key="9">
    <source>
        <dbReference type="RefSeq" id="XP_013383150.1"/>
    </source>
</evidence>
<dbReference type="FunCoup" id="A0A1S3HAP3">
    <property type="interactions" value="1632"/>
</dbReference>
<dbReference type="PROSITE" id="PS51698">
    <property type="entry name" value="U_BOX"/>
    <property type="match status" value="1"/>
</dbReference>
<protein>
    <submittedName>
        <fullName evidence="9">RING finger protein 37</fullName>
    </submittedName>
</protein>
<dbReference type="InterPro" id="IPR039847">
    <property type="entry name" value="Ubox5"/>
</dbReference>
<dbReference type="STRING" id="7574.A0A1S3HAP3"/>
<gene>
    <name evidence="9" type="primary">LOC106153668</name>
</gene>
<dbReference type="GeneID" id="106153668"/>
<reference evidence="9" key="1">
    <citation type="submission" date="2025-08" db="UniProtKB">
        <authorList>
            <consortium name="RefSeq"/>
        </authorList>
    </citation>
    <scope>IDENTIFICATION</scope>
    <source>
        <tissue evidence="9">Gonads</tissue>
    </source>
</reference>
<dbReference type="SMART" id="SM00504">
    <property type="entry name" value="Ubox"/>
    <property type="match status" value="1"/>
</dbReference>
<feature type="compositionally biased region" description="Low complexity" evidence="5">
    <location>
        <begin position="213"/>
        <end position="224"/>
    </location>
</feature>